<name>H8WWE0_CANO9</name>
<dbReference type="AlphaFoldDB" id="H8WWE0"/>
<reference evidence="1 2" key="1">
    <citation type="journal article" date="2012" name="PLoS ONE">
        <title>Sequence and analysis of the genome of the pathogenic yeast Candida orthopsilosis.</title>
        <authorList>
            <person name="Riccombeni A."/>
            <person name="Vidanes G."/>
            <person name="Proux-Wera E."/>
            <person name="Wolfe K.H."/>
            <person name="Butler G."/>
        </authorList>
    </citation>
    <scope>NUCLEOTIDE SEQUENCE [LARGE SCALE GENOMIC DNA]</scope>
    <source>
        <strain evidence="1 2">Co 90-125</strain>
    </source>
</reference>
<dbReference type="Proteomes" id="UP000005018">
    <property type="component" value="Chromosome 1"/>
</dbReference>
<evidence type="ECO:0000313" key="1">
    <source>
        <dbReference type="EMBL" id="CCG20764.1"/>
    </source>
</evidence>
<accession>H8WWE0</accession>
<dbReference type="OrthoDB" id="4015054at2759"/>
<dbReference type="EMBL" id="HE681719">
    <property type="protein sequence ID" value="CCG20764.1"/>
    <property type="molecule type" value="Genomic_DNA"/>
</dbReference>
<evidence type="ECO:0000313" key="2">
    <source>
        <dbReference type="Proteomes" id="UP000005018"/>
    </source>
</evidence>
<protein>
    <submittedName>
        <fullName evidence="1">Uncharacterized protein</fullName>
    </submittedName>
</protein>
<dbReference type="GeneID" id="14537630"/>
<dbReference type="KEGG" id="cot:CORT_0A03760"/>
<organism evidence="1 2">
    <name type="scientific">Candida orthopsilosis (strain 90-125)</name>
    <name type="common">Yeast</name>
    <dbReference type="NCBI Taxonomy" id="1136231"/>
    <lineage>
        <taxon>Eukaryota</taxon>
        <taxon>Fungi</taxon>
        <taxon>Dikarya</taxon>
        <taxon>Ascomycota</taxon>
        <taxon>Saccharomycotina</taxon>
        <taxon>Pichiomycetes</taxon>
        <taxon>Debaryomycetaceae</taxon>
        <taxon>Candida/Lodderomyces clade</taxon>
        <taxon>Candida</taxon>
    </lineage>
</organism>
<sequence length="163" mass="18899">MIDILLQATQEWLSCWFIEINSQDPKQLQEELTKFLDSINANQFTILILKQTDWYLYNCIQMMLLKTGKSIIVNYLIHSPQHHLQILSKLVKQVDSMDLKIGFDLSKEQLAFLMLNIPGFINHLTRGGSVEDEDADIEMAFQEFVQKYPSIKSIVSSNEFAIK</sequence>
<dbReference type="RefSeq" id="XP_003866204.1">
    <property type="nucleotide sequence ID" value="XM_003866156.1"/>
</dbReference>
<keyword evidence="2" id="KW-1185">Reference proteome</keyword>
<gene>
    <name evidence="1" type="ORF">CORT_0A03760</name>
</gene>
<proteinExistence type="predicted"/>
<dbReference type="HOGENOM" id="CLU_1540338_0_0_1"/>